<keyword evidence="1" id="KW-0812">Transmembrane</keyword>
<keyword evidence="1" id="KW-1133">Transmembrane helix</keyword>
<reference evidence="2" key="1">
    <citation type="submission" date="2018-05" db="EMBL/GenBank/DDBJ databases">
        <authorList>
            <person name="Lanie J.A."/>
            <person name="Ng W.-L."/>
            <person name="Kazmierczak K.M."/>
            <person name="Andrzejewski T.M."/>
            <person name="Davidsen T.M."/>
            <person name="Wayne K.J."/>
            <person name="Tettelin H."/>
            <person name="Glass J.I."/>
            <person name="Rusch D."/>
            <person name="Podicherti R."/>
            <person name="Tsui H.-C.T."/>
            <person name="Winkler M.E."/>
        </authorList>
    </citation>
    <scope>NUCLEOTIDE SEQUENCE</scope>
</reference>
<dbReference type="EMBL" id="UINC01201374">
    <property type="protein sequence ID" value="SVE20688.1"/>
    <property type="molecule type" value="Genomic_DNA"/>
</dbReference>
<keyword evidence="1" id="KW-0472">Membrane</keyword>
<feature type="non-terminal residue" evidence="2">
    <location>
        <position position="53"/>
    </location>
</feature>
<dbReference type="AlphaFoldDB" id="A0A383BMR9"/>
<organism evidence="2">
    <name type="scientific">marine metagenome</name>
    <dbReference type="NCBI Taxonomy" id="408172"/>
    <lineage>
        <taxon>unclassified sequences</taxon>
        <taxon>metagenomes</taxon>
        <taxon>ecological metagenomes</taxon>
    </lineage>
</organism>
<accession>A0A383BMR9</accession>
<evidence type="ECO:0000256" key="1">
    <source>
        <dbReference type="SAM" id="Phobius"/>
    </source>
</evidence>
<name>A0A383BMR9_9ZZZZ</name>
<sequence length="53" mass="6282">MPDNEAPDSTEDLLTGKSNVFWRLWRRRTFLILALLLLLIPLYGTFKPLFEFI</sequence>
<proteinExistence type="predicted"/>
<gene>
    <name evidence="2" type="ORF">METZ01_LOCUS473542</name>
</gene>
<protein>
    <submittedName>
        <fullName evidence="2">Uncharacterized protein</fullName>
    </submittedName>
</protein>
<evidence type="ECO:0000313" key="2">
    <source>
        <dbReference type="EMBL" id="SVE20688.1"/>
    </source>
</evidence>
<feature type="transmembrane region" description="Helical" evidence="1">
    <location>
        <begin position="29"/>
        <end position="46"/>
    </location>
</feature>